<proteinExistence type="predicted"/>
<dbReference type="PANTHER" id="PTHR23355">
    <property type="entry name" value="RIBONUCLEASE"/>
    <property type="match status" value="1"/>
</dbReference>
<dbReference type="PANTHER" id="PTHR23355:SF9">
    <property type="entry name" value="DIS3-LIKE EXONUCLEASE 2"/>
    <property type="match status" value="1"/>
</dbReference>
<sequence>MENQYRIYIENREYTEYSFVNAVSLDDSDNPGVDPIKDKLFSGDVFSIDECKNMKLLHSTVHSVESMPGVLVLDQNKTFGKLNGKNLYKCIPDDRRLPVFLVPYEIKRMGFKKKMVNKYVTFEYSNWNSKHPYGKIKQNIGNVDQLDNFYEYQLYCKSLNASIQGFNRATSNALKSKSHLEFIDLIRVKYPNLEDRTGENIFTIDGEGCEDYDDAIGFKKIDNRTIISIYISNVTLWMELLGLWKSFSRRISTIYLPDRKRPMLPTVLSDCLCSLQEKQVRFAFAIDIEIIENIITNISFKNCSIKVVKNYRYEEDSLLYMKDYNLLKNMVWELNRRNKYTSDITNSYDVITYLMILMNYECGKEMIKNNNGVFRSAAFGKETIIPNDIPEDVTKFLKIWNSSCGQYSTDYSKKHELLDLESYIHITSPIRRLVDLLNMIQFQINNKMLELSSDAVEFYNQWISELDYVNVTMRAIRKIQIDCNMLHMCFTNPEVIEKTYNGYVFDKIQRNDGLYQYIVYLPELKMASRITVRSEVENFKRREFQIYLFMDQNKLKQKIRLQMLE</sequence>
<dbReference type="SUPFAM" id="SSF50249">
    <property type="entry name" value="Nucleic acid-binding proteins"/>
    <property type="match status" value="1"/>
</dbReference>
<dbReference type="GO" id="GO:0004540">
    <property type="term" value="F:RNA nuclease activity"/>
    <property type="evidence" value="ECO:0007669"/>
    <property type="project" value="InterPro"/>
</dbReference>
<dbReference type="GO" id="GO:0003723">
    <property type="term" value="F:RNA binding"/>
    <property type="evidence" value="ECO:0007669"/>
    <property type="project" value="InterPro"/>
</dbReference>
<dbReference type="InterPro" id="IPR041505">
    <property type="entry name" value="Dis3_CSD2"/>
</dbReference>
<dbReference type="InterPro" id="IPR001900">
    <property type="entry name" value="RNase_II/R"/>
</dbReference>
<feature type="domain" description="RNB" evidence="1">
    <location>
        <begin position="193"/>
        <end position="446"/>
    </location>
</feature>
<dbReference type="Pfam" id="PF17849">
    <property type="entry name" value="OB_Dis3"/>
    <property type="match status" value="1"/>
</dbReference>
<organism evidence="2">
    <name type="scientific">viral metagenome</name>
    <dbReference type="NCBI Taxonomy" id="1070528"/>
    <lineage>
        <taxon>unclassified sequences</taxon>
        <taxon>metagenomes</taxon>
        <taxon>organismal metagenomes</taxon>
    </lineage>
</organism>
<dbReference type="EMBL" id="MN739234">
    <property type="protein sequence ID" value="QHS94849.1"/>
    <property type="molecule type" value="Genomic_DNA"/>
</dbReference>
<name>A0A6C0BTF3_9ZZZZ</name>
<evidence type="ECO:0000313" key="2">
    <source>
        <dbReference type="EMBL" id="QHS94849.1"/>
    </source>
</evidence>
<dbReference type="InterPro" id="IPR012340">
    <property type="entry name" value="NA-bd_OB-fold"/>
</dbReference>
<reference evidence="2" key="1">
    <citation type="journal article" date="2020" name="Nature">
        <title>Giant virus diversity and host interactions through global metagenomics.</title>
        <authorList>
            <person name="Schulz F."/>
            <person name="Roux S."/>
            <person name="Paez-Espino D."/>
            <person name="Jungbluth S."/>
            <person name="Walsh D.A."/>
            <person name="Denef V.J."/>
            <person name="McMahon K.D."/>
            <person name="Konstantinidis K.T."/>
            <person name="Eloe-Fadrosh E.A."/>
            <person name="Kyrpides N.C."/>
            <person name="Woyke T."/>
        </authorList>
    </citation>
    <scope>NUCLEOTIDE SEQUENCE</scope>
    <source>
        <strain evidence="2">GVMAG-M-3300018428-16</strain>
    </source>
</reference>
<dbReference type="InterPro" id="IPR050180">
    <property type="entry name" value="RNR_Ribonuclease"/>
</dbReference>
<evidence type="ECO:0000259" key="1">
    <source>
        <dbReference type="SMART" id="SM00955"/>
    </source>
</evidence>
<dbReference type="SMART" id="SM00955">
    <property type="entry name" value="RNB"/>
    <property type="match status" value="1"/>
</dbReference>
<accession>A0A6C0BTF3</accession>
<dbReference type="GO" id="GO:0006402">
    <property type="term" value="P:mRNA catabolic process"/>
    <property type="evidence" value="ECO:0007669"/>
    <property type="project" value="TreeGrafter"/>
</dbReference>
<protein>
    <recommendedName>
        <fullName evidence="1">RNB domain-containing protein</fullName>
    </recommendedName>
</protein>
<dbReference type="AlphaFoldDB" id="A0A6C0BTF3"/>
<dbReference type="Pfam" id="PF00773">
    <property type="entry name" value="RNB"/>
    <property type="match status" value="1"/>
</dbReference>